<proteinExistence type="predicted"/>
<feature type="domain" description="DDE Tnp4" evidence="4">
    <location>
        <begin position="1"/>
        <end position="140"/>
    </location>
</feature>
<dbReference type="InterPro" id="IPR027806">
    <property type="entry name" value="HARBI1_dom"/>
</dbReference>
<protein>
    <submittedName>
        <fullName evidence="5">Putative transposase for insertion sequence element IS702</fullName>
    </submittedName>
</protein>
<evidence type="ECO:0000256" key="2">
    <source>
        <dbReference type="ARBA" id="ARBA00022723"/>
    </source>
</evidence>
<feature type="region of interest" description="Disordered" evidence="3">
    <location>
        <begin position="68"/>
        <end position="116"/>
    </location>
</feature>
<feature type="region of interest" description="Disordered" evidence="3">
    <location>
        <begin position="1"/>
        <end position="28"/>
    </location>
</feature>
<keyword evidence="2" id="KW-0479">Metal-binding</keyword>
<reference evidence="6" key="1">
    <citation type="submission" date="2017-06" db="EMBL/GenBank/DDBJ databases">
        <title>Genome analysis of Fimbriiglobus ruber SP5, the first member of the order Planctomycetales with confirmed chitinolytic capability.</title>
        <authorList>
            <person name="Ravin N.V."/>
            <person name="Rakitin A.L."/>
            <person name="Ivanova A.A."/>
            <person name="Beletsky A.V."/>
            <person name="Kulichevskaya I.S."/>
            <person name="Mardanov A.V."/>
            <person name="Dedysh S.N."/>
        </authorList>
    </citation>
    <scope>NUCLEOTIDE SEQUENCE [LARGE SCALE GENOMIC DNA]</scope>
    <source>
        <strain evidence="6">SP5</strain>
    </source>
</reference>
<sequence>MDATEQPIRRPKTNQRAHYSGQKKRHTIKHQIVVVRKKKAPGQKQTVRIAAVSGAANGKTHDKKVYDRFGTRVPPGVPKAGDSAARGTDLAVPHTKPRGGRLTAPQKQHNRELSRRRIAAEHGIGKMKIWRITADRYQKQFQT</sequence>
<evidence type="ECO:0000256" key="3">
    <source>
        <dbReference type="SAM" id="MobiDB-lite"/>
    </source>
</evidence>
<dbReference type="OrthoDB" id="273321at2"/>
<dbReference type="AlphaFoldDB" id="A0A225D299"/>
<evidence type="ECO:0000259" key="4">
    <source>
        <dbReference type="Pfam" id="PF13359"/>
    </source>
</evidence>
<dbReference type="Pfam" id="PF13359">
    <property type="entry name" value="DDE_Tnp_4"/>
    <property type="match status" value="1"/>
</dbReference>
<evidence type="ECO:0000313" key="6">
    <source>
        <dbReference type="Proteomes" id="UP000214646"/>
    </source>
</evidence>
<organism evidence="5 6">
    <name type="scientific">Fimbriiglobus ruber</name>
    <dbReference type="NCBI Taxonomy" id="1908690"/>
    <lineage>
        <taxon>Bacteria</taxon>
        <taxon>Pseudomonadati</taxon>
        <taxon>Planctomycetota</taxon>
        <taxon>Planctomycetia</taxon>
        <taxon>Gemmatales</taxon>
        <taxon>Gemmataceae</taxon>
        <taxon>Fimbriiglobus</taxon>
    </lineage>
</organism>
<dbReference type="GO" id="GO:0046872">
    <property type="term" value="F:metal ion binding"/>
    <property type="evidence" value="ECO:0007669"/>
    <property type="project" value="UniProtKB-KW"/>
</dbReference>
<dbReference type="EMBL" id="NIDE01000017">
    <property type="protein sequence ID" value="OWK35711.1"/>
    <property type="molecule type" value="Genomic_DNA"/>
</dbReference>
<dbReference type="Proteomes" id="UP000214646">
    <property type="component" value="Unassembled WGS sequence"/>
</dbReference>
<accession>A0A225D299</accession>
<evidence type="ECO:0000313" key="5">
    <source>
        <dbReference type="EMBL" id="OWK35711.1"/>
    </source>
</evidence>
<comment type="cofactor">
    <cofactor evidence="1">
        <name>a divalent metal cation</name>
        <dbReference type="ChEBI" id="CHEBI:60240"/>
    </cofactor>
</comment>
<name>A0A225D299_9BACT</name>
<comment type="caution">
    <text evidence="5">The sequence shown here is derived from an EMBL/GenBank/DDBJ whole genome shotgun (WGS) entry which is preliminary data.</text>
</comment>
<gene>
    <name evidence="5" type="ORF">FRUB_08274</name>
</gene>
<dbReference type="RefSeq" id="WP_161967919.1">
    <property type="nucleotide sequence ID" value="NZ_NIDE01000017.1"/>
</dbReference>
<keyword evidence="6" id="KW-1185">Reference proteome</keyword>
<evidence type="ECO:0000256" key="1">
    <source>
        <dbReference type="ARBA" id="ARBA00001968"/>
    </source>
</evidence>
<feature type="compositionally biased region" description="Basic residues" evidence="3">
    <location>
        <begin position="9"/>
        <end position="28"/>
    </location>
</feature>